<dbReference type="Pfam" id="PF02269">
    <property type="entry name" value="TFIID-18kDa"/>
    <property type="match status" value="1"/>
</dbReference>
<feature type="compositionally biased region" description="Gly residues" evidence="7">
    <location>
        <begin position="122"/>
        <end position="135"/>
    </location>
</feature>
<keyword evidence="3" id="KW-0804">Transcription</keyword>
<feature type="region of interest" description="Disordered" evidence="7">
    <location>
        <begin position="116"/>
        <end position="186"/>
    </location>
</feature>
<dbReference type="PANTHER" id="PTHR11380:SF5">
    <property type="entry name" value="TRANSCRIPTION INITIATION FACTOR TFIID SUBUNIT 13"/>
    <property type="match status" value="1"/>
</dbReference>
<dbReference type="SUPFAM" id="SSF47113">
    <property type="entry name" value="Histone-fold"/>
    <property type="match status" value="1"/>
</dbReference>
<dbReference type="GO" id="GO:0005669">
    <property type="term" value="C:transcription factor TFIID complex"/>
    <property type="evidence" value="ECO:0007669"/>
    <property type="project" value="TreeGrafter"/>
</dbReference>
<evidence type="ECO:0000256" key="6">
    <source>
        <dbReference type="ARBA" id="ARBA00040136"/>
    </source>
</evidence>
<protein>
    <recommendedName>
        <fullName evidence="6">Transcription initiation factor TFIID subunit 13</fullName>
    </recommendedName>
</protein>
<organism evidence="8 9">
    <name type="scientific">Chytriomyces confervae</name>
    <dbReference type="NCBI Taxonomy" id="246404"/>
    <lineage>
        <taxon>Eukaryota</taxon>
        <taxon>Fungi</taxon>
        <taxon>Fungi incertae sedis</taxon>
        <taxon>Chytridiomycota</taxon>
        <taxon>Chytridiomycota incertae sedis</taxon>
        <taxon>Chytridiomycetes</taxon>
        <taxon>Chytridiales</taxon>
        <taxon>Chytriomycetaceae</taxon>
        <taxon>Chytriomyces</taxon>
    </lineage>
</organism>
<dbReference type="OrthoDB" id="10266074at2759"/>
<dbReference type="InterPro" id="IPR003195">
    <property type="entry name" value="TFIID_TAF13"/>
</dbReference>
<evidence type="ECO:0000313" key="9">
    <source>
        <dbReference type="Proteomes" id="UP000320333"/>
    </source>
</evidence>
<evidence type="ECO:0000256" key="1">
    <source>
        <dbReference type="ARBA" id="ARBA00004123"/>
    </source>
</evidence>
<keyword evidence="4" id="KW-0539">Nucleus</keyword>
<proteinExistence type="inferred from homology"/>
<dbReference type="Gene3D" id="1.10.20.10">
    <property type="entry name" value="Histone, subunit A"/>
    <property type="match status" value="1"/>
</dbReference>
<dbReference type="AlphaFoldDB" id="A0A507FHT8"/>
<feature type="compositionally biased region" description="Acidic residues" evidence="7">
    <location>
        <begin position="176"/>
        <end position="186"/>
    </location>
</feature>
<evidence type="ECO:0000256" key="2">
    <source>
        <dbReference type="ARBA" id="ARBA00023015"/>
    </source>
</evidence>
<feature type="compositionally biased region" description="Low complexity" evidence="7">
    <location>
        <begin position="164"/>
        <end position="173"/>
    </location>
</feature>
<gene>
    <name evidence="8" type="ORF">CcCBS67573_g03849</name>
</gene>
<dbReference type="EMBL" id="QEAP01000104">
    <property type="protein sequence ID" value="TPX74876.1"/>
    <property type="molecule type" value="Genomic_DNA"/>
</dbReference>
<comment type="subcellular location">
    <subcellularLocation>
        <location evidence="1">Nucleus</location>
    </subcellularLocation>
</comment>
<feature type="region of interest" description="Disordered" evidence="7">
    <location>
        <begin position="1"/>
        <end position="20"/>
    </location>
</feature>
<dbReference type="STRING" id="246404.A0A507FHT8"/>
<reference evidence="8 9" key="1">
    <citation type="journal article" date="2019" name="Sci. Rep.">
        <title>Comparative genomics of chytrid fungi reveal insights into the obligate biotrophic and pathogenic lifestyle of Synchytrium endobioticum.</title>
        <authorList>
            <person name="van de Vossenberg B.T.L.H."/>
            <person name="Warris S."/>
            <person name="Nguyen H.D.T."/>
            <person name="van Gent-Pelzer M.P.E."/>
            <person name="Joly D.L."/>
            <person name="van de Geest H.C."/>
            <person name="Bonants P.J.M."/>
            <person name="Smith D.S."/>
            <person name="Levesque C.A."/>
            <person name="van der Lee T.A.J."/>
        </authorList>
    </citation>
    <scope>NUCLEOTIDE SEQUENCE [LARGE SCALE GENOMIC DNA]</scope>
    <source>
        <strain evidence="8 9">CBS 675.73</strain>
    </source>
</reference>
<evidence type="ECO:0000256" key="4">
    <source>
        <dbReference type="ARBA" id="ARBA00023242"/>
    </source>
</evidence>
<evidence type="ECO:0000256" key="7">
    <source>
        <dbReference type="SAM" id="MobiDB-lite"/>
    </source>
</evidence>
<accession>A0A507FHT8</accession>
<comment type="similarity">
    <text evidence="5">Belongs to the TAF13 family.</text>
</comment>
<dbReference type="GO" id="GO:0046982">
    <property type="term" value="F:protein heterodimerization activity"/>
    <property type="evidence" value="ECO:0007669"/>
    <property type="project" value="InterPro"/>
</dbReference>
<name>A0A507FHT8_9FUNG</name>
<dbReference type="PANTHER" id="PTHR11380">
    <property type="entry name" value="TRANSCRIPTION INITIATION FACTOR TFIID/SUPT3-RELATED"/>
    <property type="match status" value="1"/>
</dbReference>
<dbReference type="InterPro" id="IPR009072">
    <property type="entry name" value="Histone-fold"/>
</dbReference>
<dbReference type="GO" id="GO:0051123">
    <property type="term" value="P:RNA polymerase II preinitiation complex assembly"/>
    <property type="evidence" value="ECO:0007669"/>
    <property type="project" value="TreeGrafter"/>
</dbReference>
<evidence type="ECO:0000256" key="3">
    <source>
        <dbReference type="ARBA" id="ARBA00023163"/>
    </source>
</evidence>
<dbReference type="Proteomes" id="UP000320333">
    <property type="component" value="Unassembled WGS sequence"/>
</dbReference>
<keyword evidence="9" id="KW-1185">Reference proteome</keyword>
<keyword evidence="2" id="KW-0805">Transcription regulation</keyword>
<evidence type="ECO:0000256" key="5">
    <source>
        <dbReference type="ARBA" id="ARBA00038392"/>
    </source>
</evidence>
<comment type="caution">
    <text evidence="8">The sequence shown here is derived from an EMBL/GenBank/DDBJ whole genome shotgun (WGS) entry which is preliminary data.</text>
</comment>
<dbReference type="CDD" id="cd07978">
    <property type="entry name" value="HFD_TAF13"/>
    <property type="match status" value="1"/>
</dbReference>
<evidence type="ECO:0000313" key="8">
    <source>
        <dbReference type="EMBL" id="TPX74876.1"/>
    </source>
</evidence>
<sequence>MADEDVVNANEPTKKRAAAGSRKRVFTKDIKQIMYGYGDTFNPADDTVDVMEDILLMFLEDLCTKALKCSTSNRLKLTDLTFVLRKDPKKLGRVLELITAERELAKARFSASGEGDPLLLGKGRGGGGGGGGGGGKRVRFGDDDGNSSGGEDNNHYKGGQIMANNNNNSNSNSQEQMDDEDDDALD</sequence>